<feature type="compositionally biased region" description="Acidic residues" evidence="1">
    <location>
        <begin position="74"/>
        <end position="90"/>
    </location>
</feature>
<gene>
    <name evidence="2" type="ORF">GQ26_1030020</name>
</gene>
<reference evidence="2" key="2">
    <citation type="journal article" date="2014" name="PLoS Genet.">
        <title>Signature gene expression reveals novel clues to the molecular mechanisms of dimorphic transition in Penicillium marneffei.</title>
        <authorList>
            <person name="Yang E."/>
            <person name="Wang G."/>
            <person name="Cai J."/>
            <person name="Woo P.C."/>
            <person name="Lau S.K."/>
            <person name="Yuen K.-Y."/>
            <person name="Chow W.-N."/>
            <person name="Lin X."/>
        </authorList>
    </citation>
    <scope>NUCLEOTIDE SEQUENCE</scope>
    <source>
        <strain evidence="2">PM1</strain>
    </source>
</reference>
<proteinExistence type="predicted"/>
<dbReference type="AlphaFoldDB" id="A0A093ULF1"/>
<dbReference type="HOGENOM" id="CLU_2098467_0_0_1"/>
<protein>
    <submittedName>
        <fullName evidence="2">Uncharacterized protein</fullName>
    </submittedName>
</protein>
<comment type="caution">
    <text evidence="2">The sequence shown here is derived from an EMBL/GenBank/DDBJ whole genome shotgun (WGS) entry which is preliminary data.</text>
</comment>
<evidence type="ECO:0000256" key="1">
    <source>
        <dbReference type="SAM" id="MobiDB-lite"/>
    </source>
</evidence>
<accession>A0A093ULF1</accession>
<dbReference type="EMBL" id="JPOX01000103">
    <property type="protein sequence ID" value="KFX40775.1"/>
    <property type="molecule type" value="Genomic_DNA"/>
</dbReference>
<sequence length="116" mass="13394">MKLKERYYIFHRIKSMTNSNPFQNAYFEQVVDFPIVICRECSLLVPRSHPSIPRRLWELSSSPTCSEASRSEDESSPESDWMDDDELDPELDPKPDVELEPTPDQAPISILLLSPI</sequence>
<feature type="region of interest" description="Disordered" evidence="1">
    <location>
        <begin position="59"/>
        <end position="116"/>
    </location>
</feature>
<reference key="1">
    <citation type="journal article" date="2014" name="PLoS Genet.">
        <title>Signature Gene Expression Reveals Novel Clues to the Molecular Mechanisms of Dimorphic Transition in Penicillium marneffei.</title>
        <authorList>
            <person name="Yang E."/>
            <person name="Wang G."/>
            <person name="Cai J."/>
            <person name="Woo P.C."/>
            <person name="Lau S.K."/>
            <person name="Yuen K.-Y."/>
            <person name="Chow W.-N."/>
            <person name="Lin X."/>
        </authorList>
    </citation>
    <scope>NUCLEOTIDE SEQUENCE [LARGE SCALE GENOMIC DNA]</scope>
    <source>
        <strain>PM1</strain>
    </source>
</reference>
<name>A0A093ULF1_TALMA</name>
<evidence type="ECO:0000313" key="2">
    <source>
        <dbReference type="EMBL" id="KFX40775.1"/>
    </source>
</evidence>
<organism evidence="2">
    <name type="scientific">Talaromyces marneffei PM1</name>
    <dbReference type="NCBI Taxonomy" id="1077442"/>
    <lineage>
        <taxon>Eukaryota</taxon>
        <taxon>Fungi</taxon>
        <taxon>Dikarya</taxon>
        <taxon>Ascomycota</taxon>
        <taxon>Pezizomycotina</taxon>
        <taxon>Eurotiomycetes</taxon>
        <taxon>Eurotiomycetidae</taxon>
        <taxon>Eurotiales</taxon>
        <taxon>Trichocomaceae</taxon>
        <taxon>Talaromyces</taxon>
        <taxon>Talaromyces sect. Talaromyces</taxon>
    </lineage>
</organism>